<keyword evidence="1 3" id="KW-0456">Lyase</keyword>
<accession>A0A1I3QVG3</accession>
<evidence type="ECO:0000256" key="3">
    <source>
        <dbReference type="PIRNR" id="PIRNR001365"/>
    </source>
</evidence>
<organism evidence="6 7">
    <name type="scientific">Planctomicrobium piriforme</name>
    <dbReference type="NCBI Taxonomy" id="1576369"/>
    <lineage>
        <taxon>Bacteria</taxon>
        <taxon>Pseudomonadati</taxon>
        <taxon>Planctomycetota</taxon>
        <taxon>Planctomycetia</taxon>
        <taxon>Planctomycetales</taxon>
        <taxon>Planctomycetaceae</taxon>
        <taxon>Planctomicrobium</taxon>
    </lineage>
</organism>
<dbReference type="EMBL" id="FOQD01000019">
    <property type="protein sequence ID" value="SFJ37740.1"/>
    <property type="molecule type" value="Genomic_DNA"/>
</dbReference>
<dbReference type="Pfam" id="PF00701">
    <property type="entry name" value="DHDPS"/>
    <property type="match status" value="1"/>
</dbReference>
<dbReference type="InterPro" id="IPR013785">
    <property type="entry name" value="Aldolase_TIM"/>
</dbReference>
<name>A0A1I3QVG3_9PLAN</name>
<sequence length="312" mass="33525">MKSPLSGIIPPLLTPLTARDQLDVAGLERLIEHVLAGGVHGLFLLGTTGEAPSLSYRLRRELVTKSCRIVNGRVPVLVGITDTSFVEAVRFAEHASDCGADAVVAAPPYYLPPSQPELREFILELMTELPLPLMLYNMPGLTQAPFELPTVAALMQHDGILGIKDSSGDMKYVQGLLQLARQRSDWSVLIGPEELTAEGVLMGAHGGVSGGANLSPKLFVDLYTAAAAGDVPRVRKLQRKALQLSELLYSWGQTRGGWILGLKCALSHLGICSDLPAEPLRSLTDAERETIRERLAVLGLLPVSPSEVGVNE</sequence>
<dbReference type="InterPro" id="IPR020625">
    <property type="entry name" value="Schiff_base-form_aldolases_AS"/>
</dbReference>
<feature type="active site" description="Schiff-base intermediate with substrate" evidence="4">
    <location>
        <position position="164"/>
    </location>
</feature>
<feature type="binding site" evidence="5">
    <location>
        <position position="48"/>
    </location>
    <ligand>
        <name>pyruvate</name>
        <dbReference type="ChEBI" id="CHEBI:15361"/>
    </ligand>
</feature>
<dbReference type="PIRSF" id="PIRSF001365">
    <property type="entry name" value="DHDPS"/>
    <property type="match status" value="1"/>
</dbReference>
<keyword evidence="2" id="KW-0704">Schiff base</keyword>
<evidence type="ECO:0000313" key="7">
    <source>
        <dbReference type="Proteomes" id="UP000199518"/>
    </source>
</evidence>
<keyword evidence="7" id="KW-1185">Reference proteome</keyword>
<dbReference type="RefSeq" id="WP_092055245.1">
    <property type="nucleotide sequence ID" value="NZ_FOQD01000019.1"/>
</dbReference>
<dbReference type="PROSITE" id="PS00666">
    <property type="entry name" value="DHDPS_2"/>
    <property type="match status" value="1"/>
</dbReference>
<dbReference type="CDD" id="cd00408">
    <property type="entry name" value="DHDPS-like"/>
    <property type="match status" value="1"/>
</dbReference>
<dbReference type="Proteomes" id="UP000199518">
    <property type="component" value="Unassembled WGS sequence"/>
</dbReference>
<dbReference type="InterPro" id="IPR002220">
    <property type="entry name" value="DapA-like"/>
</dbReference>
<evidence type="ECO:0000256" key="1">
    <source>
        <dbReference type="ARBA" id="ARBA00023239"/>
    </source>
</evidence>
<gene>
    <name evidence="6" type="ORF">SAMN05421753_11954</name>
</gene>
<protein>
    <submittedName>
        <fullName evidence="6">4-hydroxy-tetrahydrodipicolinate synthase</fullName>
    </submittedName>
</protein>
<comment type="similarity">
    <text evidence="3">Belongs to the DapA family.</text>
</comment>
<dbReference type="PANTHER" id="PTHR42849:SF1">
    <property type="entry name" value="N-ACETYLNEURAMINATE LYASE"/>
    <property type="match status" value="1"/>
</dbReference>
<dbReference type="SMART" id="SM01130">
    <property type="entry name" value="DHDPS"/>
    <property type="match status" value="1"/>
</dbReference>
<dbReference type="GO" id="GO:0008747">
    <property type="term" value="F:N-acetylneuraminate lyase activity"/>
    <property type="evidence" value="ECO:0007669"/>
    <property type="project" value="TreeGrafter"/>
</dbReference>
<evidence type="ECO:0000313" key="6">
    <source>
        <dbReference type="EMBL" id="SFJ37740.1"/>
    </source>
</evidence>
<dbReference type="SUPFAM" id="SSF51569">
    <property type="entry name" value="Aldolase"/>
    <property type="match status" value="1"/>
</dbReference>
<dbReference type="AlphaFoldDB" id="A0A1I3QVG3"/>
<dbReference type="Gene3D" id="3.20.20.70">
    <property type="entry name" value="Aldolase class I"/>
    <property type="match status" value="1"/>
</dbReference>
<dbReference type="PRINTS" id="PR00146">
    <property type="entry name" value="DHPICSNTHASE"/>
</dbReference>
<dbReference type="STRING" id="1576369.SAMN05421753_11954"/>
<dbReference type="PANTHER" id="PTHR42849">
    <property type="entry name" value="N-ACETYLNEURAMINATE LYASE"/>
    <property type="match status" value="1"/>
</dbReference>
<dbReference type="GO" id="GO:0005829">
    <property type="term" value="C:cytosol"/>
    <property type="evidence" value="ECO:0007669"/>
    <property type="project" value="TreeGrafter"/>
</dbReference>
<evidence type="ECO:0000256" key="5">
    <source>
        <dbReference type="PIRSR" id="PIRSR001365-2"/>
    </source>
</evidence>
<feature type="binding site" evidence="5">
    <location>
        <position position="208"/>
    </location>
    <ligand>
        <name>pyruvate</name>
        <dbReference type="ChEBI" id="CHEBI:15361"/>
    </ligand>
</feature>
<evidence type="ECO:0000256" key="4">
    <source>
        <dbReference type="PIRSR" id="PIRSR001365-1"/>
    </source>
</evidence>
<proteinExistence type="inferred from homology"/>
<dbReference type="GO" id="GO:0019262">
    <property type="term" value="P:N-acetylneuraminate catabolic process"/>
    <property type="evidence" value="ECO:0007669"/>
    <property type="project" value="TreeGrafter"/>
</dbReference>
<reference evidence="7" key="1">
    <citation type="submission" date="2016-10" db="EMBL/GenBank/DDBJ databases">
        <authorList>
            <person name="Varghese N."/>
            <person name="Submissions S."/>
        </authorList>
    </citation>
    <scope>NUCLEOTIDE SEQUENCE [LARGE SCALE GENOMIC DNA]</scope>
    <source>
        <strain evidence="7">DSM 26348</strain>
    </source>
</reference>
<evidence type="ECO:0000256" key="2">
    <source>
        <dbReference type="ARBA" id="ARBA00023270"/>
    </source>
</evidence>
<feature type="active site" description="Proton donor/acceptor" evidence="4">
    <location>
        <position position="136"/>
    </location>
</feature>
<dbReference type="OrthoDB" id="9782828at2"/>